<keyword evidence="6" id="KW-0653">Protein transport</keyword>
<dbReference type="PANTHER" id="PTHR30625">
    <property type="entry name" value="PROTEIN TOLQ"/>
    <property type="match status" value="1"/>
</dbReference>
<keyword evidence="4 8" id="KW-1133">Transmembrane helix</keyword>
<evidence type="ECO:0000256" key="8">
    <source>
        <dbReference type="SAM" id="Phobius"/>
    </source>
</evidence>
<evidence type="ECO:0000256" key="7">
    <source>
        <dbReference type="SAM" id="Coils"/>
    </source>
</evidence>
<evidence type="ECO:0000256" key="2">
    <source>
        <dbReference type="ARBA" id="ARBA00022475"/>
    </source>
</evidence>
<proteinExistence type="inferred from homology"/>
<keyword evidence="7" id="KW-0175">Coiled coil</keyword>
<evidence type="ECO:0000256" key="1">
    <source>
        <dbReference type="ARBA" id="ARBA00004429"/>
    </source>
</evidence>
<comment type="similarity">
    <text evidence="6">Belongs to the exbB/tolQ family.</text>
</comment>
<dbReference type="Pfam" id="PF01618">
    <property type="entry name" value="MotA_ExbB"/>
    <property type="match status" value="1"/>
</dbReference>
<feature type="transmembrane region" description="Helical" evidence="8">
    <location>
        <begin position="382"/>
        <end position="406"/>
    </location>
</feature>
<dbReference type="OrthoDB" id="4045at2"/>
<feature type="coiled-coil region" evidence="7">
    <location>
        <begin position="20"/>
        <end position="93"/>
    </location>
</feature>
<evidence type="ECO:0000313" key="10">
    <source>
        <dbReference type="EMBL" id="QFR50144.1"/>
    </source>
</evidence>
<dbReference type="EMBL" id="CP043617">
    <property type="protein sequence ID" value="QFR50144.1"/>
    <property type="molecule type" value="Genomic_DNA"/>
</dbReference>
<evidence type="ECO:0000256" key="4">
    <source>
        <dbReference type="ARBA" id="ARBA00022989"/>
    </source>
</evidence>
<dbReference type="PANTHER" id="PTHR30625:SF11">
    <property type="entry name" value="MOTA_TOLQ_EXBB PROTON CHANNEL DOMAIN-CONTAINING PROTEIN"/>
    <property type="match status" value="1"/>
</dbReference>
<keyword evidence="3 8" id="KW-0812">Transmembrane</keyword>
<feature type="transmembrane region" description="Helical" evidence="8">
    <location>
        <begin position="340"/>
        <end position="362"/>
    </location>
</feature>
<evidence type="ECO:0000256" key="3">
    <source>
        <dbReference type="ARBA" id="ARBA00022692"/>
    </source>
</evidence>
<keyword evidence="2" id="KW-1003">Cell membrane</keyword>
<keyword evidence="11" id="KW-1185">Reference proteome</keyword>
<reference evidence="10 11" key="1">
    <citation type="submission" date="2019-09" db="EMBL/GenBank/DDBJ databases">
        <title>Sulfurimonas gotlandica sp. nov., a chemoautotrophic and psychrotolerant epsilonproteobacterium isolated from a pelagic redoxcline, and an emended description of the genus Sulfurimonas.</title>
        <authorList>
            <person name="Wang S."/>
            <person name="Jiang L."/>
            <person name="Shao S."/>
        </authorList>
    </citation>
    <scope>NUCLEOTIDE SEQUENCE [LARGE SCALE GENOMIC DNA]</scope>
    <source>
        <strain evidence="10 11">GYSZ_1</strain>
    </source>
</reference>
<protein>
    <submittedName>
        <fullName evidence="10">Flagellar motor protein MotA</fullName>
    </submittedName>
</protein>
<evidence type="ECO:0000256" key="5">
    <source>
        <dbReference type="ARBA" id="ARBA00023136"/>
    </source>
</evidence>
<keyword evidence="10" id="KW-0966">Cell projection</keyword>
<name>A0A5P8P380_9BACT</name>
<feature type="transmembrane region" description="Helical" evidence="8">
    <location>
        <begin position="241"/>
        <end position="263"/>
    </location>
</feature>
<dbReference type="KEGG" id="sulg:FJR48_10565"/>
<dbReference type="InterPro" id="IPR002898">
    <property type="entry name" value="MotA_ExbB_proton_chnl"/>
</dbReference>
<keyword evidence="6" id="KW-0813">Transport</keyword>
<sequence length="433" mass="47654">MKLLLLTLFTLTSLVANELSDAYKKEYTFLKAQKTELEKRLKSERKSQADELYKAKQEVKNKQNDYVKLSKTLKNKEREIEKANERLRDKTSNKEIINSVLIQAKVSLGDYGVKVDENALSKVDELKKAFKGSANLYNTLSSVRTEYGKFYLLDGTTAQGEIVKIGNIAAYGISTKANGALAPAGNGEYKLWNKPAELSAKALYSKQTPSNIDIFVYENLDKDVEYRQEKTLKDTIKGGGVIGYIILTLGAFGVLLLLLRVLFLSSAGTNVKKVTDIVSNKLETSNAEDAYEAIKNFKGSTARVIRATLRNIKRDREHIEDIIMENILNESSALDRFGNFILVLAAVAPLLGLLGTVTGMISTFDIITVHGTGDPKLLSGGISEALVTTMLGLVVAIPLLLLGNLLSGWANSIKDSMEQSALRVVNLYEKLGV</sequence>
<evidence type="ECO:0000259" key="9">
    <source>
        <dbReference type="Pfam" id="PF01618"/>
    </source>
</evidence>
<dbReference type="AlphaFoldDB" id="A0A5P8P380"/>
<dbReference type="GO" id="GO:0017038">
    <property type="term" value="P:protein import"/>
    <property type="evidence" value="ECO:0007669"/>
    <property type="project" value="TreeGrafter"/>
</dbReference>
<evidence type="ECO:0000313" key="11">
    <source>
        <dbReference type="Proteomes" id="UP000326944"/>
    </source>
</evidence>
<dbReference type="GO" id="GO:0005886">
    <property type="term" value="C:plasma membrane"/>
    <property type="evidence" value="ECO:0007669"/>
    <property type="project" value="UniProtKB-SubCell"/>
</dbReference>
<organism evidence="10 11">
    <name type="scientific">Sulfurimonas lithotrophica</name>
    <dbReference type="NCBI Taxonomy" id="2590022"/>
    <lineage>
        <taxon>Bacteria</taxon>
        <taxon>Pseudomonadati</taxon>
        <taxon>Campylobacterota</taxon>
        <taxon>Epsilonproteobacteria</taxon>
        <taxon>Campylobacterales</taxon>
        <taxon>Sulfurimonadaceae</taxon>
        <taxon>Sulfurimonas</taxon>
    </lineage>
</organism>
<keyword evidence="10" id="KW-0282">Flagellum</keyword>
<evidence type="ECO:0000256" key="6">
    <source>
        <dbReference type="RuleBase" id="RU004057"/>
    </source>
</evidence>
<accession>A0A5P8P380</accession>
<dbReference type="RefSeq" id="WP_152308092.1">
    <property type="nucleotide sequence ID" value="NZ_CP043617.1"/>
</dbReference>
<comment type="subcellular location">
    <subcellularLocation>
        <location evidence="1">Cell inner membrane</location>
        <topology evidence="1">Multi-pass membrane protein</topology>
    </subcellularLocation>
    <subcellularLocation>
        <location evidence="6">Membrane</location>
        <topology evidence="6">Multi-pass membrane protein</topology>
    </subcellularLocation>
</comment>
<dbReference type="InterPro" id="IPR050790">
    <property type="entry name" value="ExbB/TolQ_transport"/>
</dbReference>
<keyword evidence="5 8" id="KW-0472">Membrane</keyword>
<gene>
    <name evidence="10" type="ORF">FJR48_10565</name>
</gene>
<dbReference type="Proteomes" id="UP000326944">
    <property type="component" value="Chromosome"/>
</dbReference>
<keyword evidence="10" id="KW-0969">Cilium</keyword>
<feature type="domain" description="MotA/TolQ/ExbB proton channel" evidence="9">
    <location>
        <begin position="301"/>
        <end position="418"/>
    </location>
</feature>